<sequence>MTRTPLRACVQALEIQAQDGHIYHTKTLKTSLEHLLKISYYLKMMRKSSLLIPSLLK</sequence>
<dbReference type="AlphaFoldDB" id="G5JEL3"/>
<accession>G5JEL3</accession>
<reference evidence="1 2" key="1">
    <citation type="journal article" date="2011" name="Front. Microbiol.">
        <title>Two Strains of Crocosphaera watsonii with Highly Conserved Genomes are Distinguished by Strain-Specific Features.</title>
        <authorList>
            <person name="Bench S.R."/>
            <person name="Ilikchyan I.N."/>
            <person name="Tripp H.J."/>
            <person name="Zehr J.P."/>
        </authorList>
    </citation>
    <scope>NUCLEOTIDE SEQUENCE [LARGE SCALE GENOMIC DNA]</scope>
    <source>
        <strain evidence="1 2">WH 0003</strain>
    </source>
</reference>
<protein>
    <submittedName>
        <fullName evidence="1">Uncharacterized protein</fullName>
    </submittedName>
</protein>
<proteinExistence type="predicted"/>
<evidence type="ECO:0000313" key="1">
    <source>
        <dbReference type="EMBL" id="EHJ09373.1"/>
    </source>
</evidence>
<gene>
    <name evidence="1" type="ORF">CWATWH0003_B200</name>
</gene>
<dbReference type="EMBL" id="AESD01001042">
    <property type="protein sequence ID" value="EHJ09373.1"/>
    <property type="molecule type" value="Genomic_DNA"/>
</dbReference>
<dbReference type="Proteomes" id="UP000003477">
    <property type="component" value="Unassembled WGS sequence"/>
</dbReference>
<name>G5JEL3_CROWT</name>
<comment type="caution">
    <text evidence="1">The sequence shown here is derived from an EMBL/GenBank/DDBJ whole genome shotgun (WGS) entry which is preliminary data.</text>
</comment>
<evidence type="ECO:0000313" key="2">
    <source>
        <dbReference type="Proteomes" id="UP000003477"/>
    </source>
</evidence>
<organism evidence="1 2">
    <name type="scientific">Crocosphaera watsonii WH 0003</name>
    <dbReference type="NCBI Taxonomy" id="423471"/>
    <lineage>
        <taxon>Bacteria</taxon>
        <taxon>Bacillati</taxon>
        <taxon>Cyanobacteriota</taxon>
        <taxon>Cyanophyceae</taxon>
        <taxon>Oscillatoriophycideae</taxon>
        <taxon>Chroococcales</taxon>
        <taxon>Aphanothecaceae</taxon>
        <taxon>Crocosphaera</taxon>
    </lineage>
</organism>